<organism evidence="1">
    <name type="scientific">Arundo donax</name>
    <name type="common">Giant reed</name>
    <name type="synonym">Donax arundinaceus</name>
    <dbReference type="NCBI Taxonomy" id="35708"/>
    <lineage>
        <taxon>Eukaryota</taxon>
        <taxon>Viridiplantae</taxon>
        <taxon>Streptophyta</taxon>
        <taxon>Embryophyta</taxon>
        <taxon>Tracheophyta</taxon>
        <taxon>Spermatophyta</taxon>
        <taxon>Magnoliopsida</taxon>
        <taxon>Liliopsida</taxon>
        <taxon>Poales</taxon>
        <taxon>Poaceae</taxon>
        <taxon>PACMAD clade</taxon>
        <taxon>Arundinoideae</taxon>
        <taxon>Arundineae</taxon>
        <taxon>Arundo</taxon>
    </lineage>
</organism>
<proteinExistence type="predicted"/>
<dbReference type="EMBL" id="GBRH01209135">
    <property type="protein sequence ID" value="JAD88760.1"/>
    <property type="molecule type" value="Transcribed_RNA"/>
</dbReference>
<evidence type="ECO:0000313" key="1">
    <source>
        <dbReference type="EMBL" id="JAD88760.1"/>
    </source>
</evidence>
<name>A0A0A9DSX1_ARUDO</name>
<sequence>MKPLLYSPINVTCFYNITHARFPSSQSPTKISDTKLYISTEYQVNVCMVISRKLK</sequence>
<reference evidence="1" key="2">
    <citation type="journal article" date="2015" name="Data Brief">
        <title>Shoot transcriptome of the giant reed, Arundo donax.</title>
        <authorList>
            <person name="Barrero R.A."/>
            <person name="Guerrero F.D."/>
            <person name="Moolhuijzen P."/>
            <person name="Goolsby J.A."/>
            <person name="Tidwell J."/>
            <person name="Bellgard S.E."/>
            <person name="Bellgard M.I."/>
        </authorList>
    </citation>
    <scope>NUCLEOTIDE SEQUENCE</scope>
    <source>
        <tissue evidence="1">Shoot tissue taken approximately 20 cm above the soil surface</tissue>
    </source>
</reference>
<dbReference type="AlphaFoldDB" id="A0A0A9DSX1"/>
<accession>A0A0A9DSX1</accession>
<protein>
    <submittedName>
        <fullName evidence="1">Uncharacterized protein</fullName>
    </submittedName>
</protein>
<reference evidence="1" key="1">
    <citation type="submission" date="2014-09" db="EMBL/GenBank/DDBJ databases">
        <authorList>
            <person name="Magalhaes I.L.F."/>
            <person name="Oliveira U."/>
            <person name="Santos F.R."/>
            <person name="Vidigal T.H.D.A."/>
            <person name="Brescovit A.D."/>
            <person name="Santos A.J."/>
        </authorList>
    </citation>
    <scope>NUCLEOTIDE SEQUENCE</scope>
    <source>
        <tissue evidence="1">Shoot tissue taken approximately 20 cm above the soil surface</tissue>
    </source>
</reference>